<name>A0ABU1TVX2_9BACL</name>
<dbReference type="PROSITE" id="PS51186">
    <property type="entry name" value="GNAT"/>
    <property type="match status" value="1"/>
</dbReference>
<reference evidence="2 3" key="1">
    <citation type="submission" date="2023-07" db="EMBL/GenBank/DDBJ databases">
        <title>Sorghum-associated microbial communities from plants grown in Nebraska, USA.</title>
        <authorList>
            <person name="Schachtman D."/>
        </authorList>
    </citation>
    <scope>NUCLEOTIDE SEQUENCE [LARGE SCALE GENOMIC DNA]</scope>
    <source>
        <strain evidence="2 3">BE211</strain>
    </source>
</reference>
<dbReference type="CDD" id="cd04301">
    <property type="entry name" value="NAT_SF"/>
    <property type="match status" value="1"/>
</dbReference>
<dbReference type="EMBL" id="JAVDWA010000001">
    <property type="protein sequence ID" value="MDR7071358.1"/>
    <property type="molecule type" value="Genomic_DNA"/>
</dbReference>
<comment type="caution">
    <text evidence="2">The sequence shown here is derived from an EMBL/GenBank/DDBJ whole genome shotgun (WGS) entry which is preliminary data.</text>
</comment>
<dbReference type="Pfam" id="PF00583">
    <property type="entry name" value="Acetyltransf_1"/>
    <property type="match status" value="1"/>
</dbReference>
<dbReference type="InterPro" id="IPR050276">
    <property type="entry name" value="MshD_Acetyltransferase"/>
</dbReference>
<dbReference type="Gene3D" id="3.40.630.30">
    <property type="match status" value="1"/>
</dbReference>
<dbReference type="Gene3D" id="1.10.287.900">
    <property type="entry name" value="The crystal structure of the spermine/spermidine acetyltransferase from enterococcus faecali"/>
    <property type="match status" value="1"/>
</dbReference>
<dbReference type="EC" id="2.3.1.57" evidence="2"/>
<keyword evidence="2" id="KW-0012">Acyltransferase</keyword>
<dbReference type="InterPro" id="IPR000182">
    <property type="entry name" value="GNAT_dom"/>
</dbReference>
<protein>
    <submittedName>
        <fullName evidence="2">Diamine N-acetyltransferase</fullName>
        <ecNumber evidence="2">2.3.1.57</ecNumber>
    </submittedName>
</protein>
<keyword evidence="3" id="KW-1185">Reference proteome</keyword>
<evidence type="ECO:0000313" key="2">
    <source>
        <dbReference type="EMBL" id="MDR7071358.1"/>
    </source>
</evidence>
<dbReference type="InterPro" id="IPR027455">
    <property type="entry name" value="Sper_AcTfrase_N"/>
</dbReference>
<dbReference type="GO" id="GO:0004145">
    <property type="term" value="F:diamine N-acetyltransferase activity"/>
    <property type="evidence" value="ECO:0007669"/>
    <property type="project" value="UniProtKB-EC"/>
</dbReference>
<accession>A0ABU1TVX2</accession>
<sequence>MKINLQKVTRDNWEEAMNLQVREEQTSFVPSVAVSLAKVYIKPDGDQVEYLPFAIYDGEKMVGFIMHAYEEQTTYSYWINGFIIDASQQGKGYGRAAFQAMIDWIKSTFKQCNEIRLTVHKENGNAKKLYERTGFQKTSQMFGNEEVWRFLIKK</sequence>
<feature type="domain" description="N-acetyltransferase" evidence="1">
    <location>
        <begin position="3"/>
        <end position="154"/>
    </location>
</feature>
<evidence type="ECO:0000313" key="3">
    <source>
        <dbReference type="Proteomes" id="UP001258181"/>
    </source>
</evidence>
<proteinExistence type="predicted"/>
<dbReference type="PANTHER" id="PTHR43617">
    <property type="entry name" value="L-AMINO ACID N-ACETYLTRANSFERASE"/>
    <property type="match status" value="1"/>
</dbReference>
<organism evidence="2 3">
    <name type="scientific">Fictibacillus barbaricus</name>
    <dbReference type="NCBI Taxonomy" id="182136"/>
    <lineage>
        <taxon>Bacteria</taxon>
        <taxon>Bacillati</taxon>
        <taxon>Bacillota</taxon>
        <taxon>Bacilli</taxon>
        <taxon>Bacillales</taxon>
        <taxon>Fictibacillaceae</taxon>
        <taxon>Fictibacillus</taxon>
    </lineage>
</organism>
<keyword evidence="2" id="KW-0808">Transferase</keyword>
<gene>
    <name evidence="2" type="ORF">J2X07_000333</name>
</gene>
<evidence type="ECO:0000259" key="1">
    <source>
        <dbReference type="PROSITE" id="PS51186"/>
    </source>
</evidence>
<dbReference type="Proteomes" id="UP001258181">
    <property type="component" value="Unassembled WGS sequence"/>
</dbReference>
<dbReference type="InterPro" id="IPR016181">
    <property type="entry name" value="Acyl_CoA_acyltransferase"/>
</dbReference>
<dbReference type="SUPFAM" id="SSF55729">
    <property type="entry name" value="Acyl-CoA N-acyltransferases (Nat)"/>
    <property type="match status" value="1"/>
</dbReference>
<dbReference type="RefSeq" id="WP_310255900.1">
    <property type="nucleotide sequence ID" value="NZ_JAVDWA010000001.1"/>
</dbReference>